<evidence type="ECO:0000313" key="2">
    <source>
        <dbReference type="EMBL" id="SFQ38322.1"/>
    </source>
</evidence>
<dbReference type="Pfam" id="PF17032">
    <property type="entry name" value="Zn_ribbon_15"/>
    <property type="match status" value="1"/>
</dbReference>
<gene>
    <name evidence="2" type="ORF">SAMN04488506_1728</name>
</gene>
<reference evidence="2 3" key="1">
    <citation type="submission" date="2016-10" db="EMBL/GenBank/DDBJ databases">
        <authorList>
            <person name="de Groot N.N."/>
        </authorList>
    </citation>
    <scope>NUCLEOTIDE SEQUENCE [LARGE SCALE GENOMIC DNA]</scope>
    <source>
        <strain evidence="2 3">DSM 20581</strain>
    </source>
</reference>
<dbReference type="InterPro" id="IPR031493">
    <property type="entry name" value="Zinc_ribbon_15"/>
</dbReference>
<dbReference type="AlphaFoldDB" id="A0A1I5Y249"/>
<dbReference type="OrthoDB" id="4377018at2"/>
<dbReference type="STRING" id="82801.SAMN04488506_1728"/>
<protein>
    <submittedName>
        <fullName evidence="2">Zinc-ribbon domain-containing protein</fullName>
    </submittedName>
</protein>
<sequence>MFIMFDIRSFNQQLDFNQPMTCPHCGHFGRYEVFVTGSRFRLFFVPLFTFGKKYLAHTTCCDSWYELDKQTGKAIQKKQSVHIEESDLTQMLSKGTYTSKCPNCGHPNSQETNFCPNCGQPLS</sequence>
<evidence type="ECO:0000259" key="1">
    <source>
        <dbReference type="Pfam" id="PF17032"/>
    </source>
</evidence>
<feature type="domain" description="Zinc-ribbon 15" evidence="1">
    <location>
        <begin position="20"/>
        <end position="119"/>
    </location>
</feature>
<accession>A0A1I5Y249</accession>
<name>A0A1I5Y249_9LACT</name>
<organism evidence="2 3">
    <name type="scientific">Desemzia incerta</name>
    <dbReference type="NCBI Taxonomy" id="82801"/>
    <lineage>
        <taxon>Bacteria</taxon>
        <taxon>Bacillati</taxon>
        <taxon>Bacillota</taxon>
        <taxon>Bacilli</taxon>
        <taxon>Lactobacillales</taxon>
        <taxon>Carnobacteriaceae</taxon>
        <taxon>Desemzia</taxon>
    </lineage>
</organism>
<evidence type="ECO:0000313" key="3">
    <source>
        <dbReference type="Proteomes" id="UP000199136"/>
    </source>
</evidence>
<dbReference type="RefSeq" id="WP_092480764.1">
    <property type="nucleotide sequence ID" value="NZ_FOXW01000006.1"/>
</dbReference>
<proteinExistence type="predicted"/>
<dbReference type="EMBL" id="FOXW01000006">
    <property type="protein sequence ID" value="SFQ38322.1"/>
    <property type="molecule type" value="Genomic_DNA"/>
</dbReference>
<dbReference type="Proteomes" id="UP000199136">
    <property type="component" value="Unassembled WGS sequence"/>
</dbReference>
<keyword evidence="3" id="KW-1185">Reference proteome</keyword>